<organism evidence="6 7">
    <name type="scientific">Neodothiora populina</name>
    <dbReference type="NCBI Taxonomy" id="2781224"/>
    <lineage>
        <taxon>Eukaryota</taxon>
        <taxon>Fungi</taxon>
        <taxon>Dikarya</taxon>
        <taxon>Ascomycota</taxon>
        <taxon>Pezizomycotina</taxon>
        <taxon>Dothideomycetes</taxon>
        <taxon>Dothideomycetidae</taxon>
        <taxon>Dothideales</taxon>
        <taxon>Dothioraceae</taxon>
        <taxon>Neodothiora</taxon>
    </lineage>
</organism>
<accession>A0ABR3PN26</accession>
<evidence type="ECO:0000256" key="1">
    <source>
        <dbReference type="ARBA" id="ARBA00022737"/>
    </source>
</evidence>
<dbReference type="InterPro" id="IPR044059">
    <property type="entry name" value="Csn1/TTC4_wheel"/>
</dbReference>
<dbReference type="PANTHER" id="PTHR46035">
    <property type="entry name" value="TETRATRICOPEPTIDE REPEAT PROTEIN 4"/>
    <property type="match status" value="1"/>
</dbReference>
<dbReference type="GeneID" id="95974890"/>
<gene>
    <name evidence="6" type="ORF">AAFC00_001187</name>
</gene>
<keyword evidence="7" id="KW-1185">Reference proteome</keyword>
<feature type="domain" description="Cns1/TTC4 wheel" evidence="5">
    <location>
        <begin position="315"/>
        <end position="425"/>
    </location>
</feature>
<dbReference type="InterPro" id="IPR011990">
    <property type="entry name" value="TPR-like_helical_dom_sf"/>
</dbReference>
<evidence type="ECO:0000313" key="7">
    <source>
        <dbReference type="Proteomes" id="UP001562354"/>
    </source>
</evidence>
<proteinExistence type="inferred from homology"/>
<reference evidence="6 7" key="1">
    <citation type="submission" date="2024-07" db="EMBL/GenBank/DDBJ databases">
        <title>Draft sequence of the Neodothiora populina.</title>
        <authorList>
            <person name="Drown D.D."/>
            <person name="Schuette U.S."/>
            <person name="Buechlein A.B."/>
            <person name="Rusch D.R."/>
            <person name="Winton L.W."/>
            <person name="Adams G.A."/>
        </authorList>
    </citation>
    <scope>NUCLEOTIDE SEQUENCE [LARGE SCALE GENOMIC DNA]</scope>
    <source>
        <strain evidence="6 7">CPC 39397</strain>
    </source>
</reference>
<dbReference type="InterPro" id="IPR019734">
    <property type="entry name" value="TPR_rpt"/>
</dbReference>
<feature type="region of interest" description="Disordered" evidence="4">
    <location>
        <begin position="44"/>
        <end position="63"/>
    </location>
</feature>
<protein>
    <recommendedName>
        <fullName evidence="5">Cns1/TTC4 wheel domain-containing protein</fullName>
    </recommendedName>
</protein>
<comment type="similarity">
    <text evidence="3">Belongs to the TTC4 family.</text>
</comment>
<dbReference type="SMART" id="SM00028">
    <property type="entry name" value="TPR"/>
    <property type="match status" value="3"/>
</dbReference>
<evidence type="ECO:0000313" key="6">
    <source>
        <dbReference type="EMBL" id="KAL1310967.1"/>
    </source>
</evidence>
<dbReference type="Pfam" id="PF18972">
    <property type="entry name" value="Wheel"/>
    <property type="match status" value="1"/>
</dbReference>
<evidence type="ECO:0000256" key="2">
    <source>
        <dbReference type="ARBA" id="ARBA00022803"/>
    </source>
</evidence>
<dbReference type="Gene3D" id="1.25.40.10">
    <property type="entry name" value="Tetratricopeptide repeat domain"/>
    <property type="match status" value="1"/>
</dbReference>
<sequence length="433" mass="48104">MSSSRVEELPDDFDEKLDLNNPPEAAKGASLDSMLNAAGAAFPMKKASRQDHGTGPAMPPAMESVKQQSADEILAMMNKMPLFMTTLDETGEDGGENIALEAIKALAYEGTRAENAGNFREQGNELAKMKKWKDAREFYDKALAALKLPQKPQDAEEGAPDMELVELDQEEEARKEKEIEEACLTNRALCNLELKNYGSCNRDCAASLRLNPKNIKAYYRSSAACLALDKIPEALDSSTMGLSIDPTNAPLLSLKTRIEARQTHLAVLEAARRKREERLRRENATIAHALKARNIRTRNTDKIPDMEDAVISLEDPMNAASTLSVPAMLLYPLQHQTDLIKAFREDESVGQHLTYIFPLPWDVEHEYSPEGVECYVESISGGLVKVGKKMALLRVLASGKVEVVDGLLRIHVLPKNKAEKWIQDYKRIAPSTR</sequence>
<dbReference type="Proteomes" id="UP001562354">
    <property type="component" value="Unassembled WGS sequence"/>
</dbReference>
<evidence type="ECO:0000256" key="3">
    <source>
        <dbReference type="ARBA" id="ARBA00023602"/>
    </source>
</evidence>
<feature type="region of interest" description="Disordered" evidence="4">
    <location>
        <begin position="1"/>
        <end position="32"/>
    </location>
</feature>
<dbReference type="PANTHER" id="PTHR46035:SF1">
    <property type="entry name" value="TETRATRICOPEPTIDE REPEAT PROTEIN 4"/>
    <property type="match status" value="1"/>
</dbReference>
<dbReference type="RefSeq" id="XP_069203816.1">
    <property type="nucleotide sequence ID" value="XM_069340348.1"/>
</dbReference>
<keyword evidence="1" id="KW-0677">Repeat</keyword>
<comment type="caution">
    <text evidence="6">The sequence shown here is derived from an EMBL/GenBank/DDBJ whole genome shotgun (WGS) entry which is preliminary data.</text>
</comment>
<dbReference type="CDD" id="cd21381">
    <property type="entry name" value="CTWD_TTC4"/>
    <property type="match status" value="1"/>
</dbReference>
<dbReference type="SUPFAM" id="SSF48452">
    <property type="entry name" value="TPR-like"/>
    <property type="match status" value="1"/>
</dbReference>
<dbReference type="EMBL" id="JBFMKM010000003">
    <property type="protein sequence ID" value="KAL1310967.1"/>
    <property type="molecule type" value="Genomic_DNA"/>
</dbReference>
<evidence type="ECO:0000256" key="4">
    <source>
        <dbReference type="SAM" id="MobiDB-lite"/>
    </source>
</evidence>
<keyword evidence="2" id="KW-0802">TPR repeat</keyword>
<evidence type="ECO:0000259" key="5">
    <source>
        <dbReference type="Pfam" id="PF18972"/>
    </source>
</evidence>
<name>A0ABR3PN26_9PEZI</name>